<organism evidence="1 2">
    <name type="scientific">Elysia marginata</name>
    <dbReference type="NCBI Taxonomy" id="1093978"/>
    <lineage>
        <taxon>Eukaryota</taxon>
        <taxon>Metazoa</taxon>
        <taxon>Spiralia</taxon>
        <taxon>Lophotrochozoa</taxon>
        <taxon>Mollusca</taxon>
        <taxon>Gastropoda</taxon>
        <taxon>Heterobranchia</taxon>
        <taxon>Euthyneura</taxon>
        <taxon>Panpulmonata</taxon>
        <taxon>Sacoglossa</taxon>
        <taxon>Placobranchoidea</taxon>
        <taxon>Plakobranchidae</taxon>
        <taxon>Elysia</taxon>
    </lineage>
</organism>
<evidence type="ECO:0000313" key="1">
    <source>
        <dbReference type="EMBL" id="GFR66265.1"/>
    </source>
</evidence>
<protein>
    <submittedName>
        <fullName evidence="1">Uncharacterized protein</fullName>
    </submittedName>
</protein>
<gene>
    <name evidence="1" type="ORF">ElyMa_003679200</name>
</gene>
<dbReference type="EMBL" id="BMAT01007524">
    <property type="protein sequence ID" value="GFR66265.1"/>
    <property type="molecule type" value="Genomic_DNA"/>
</dbReference>
<proteinExistence type="predicted"/>
<keyword evidence="2" id="KW-1185">Reference proteome</keyword>
<evidence type="ECO:0000313" key="2">
    <source>
        <dbReference type="Proteomes" id="UP000762676"/>
    </source>
</evidence>
<name>A0AAV4F0F7_9GAST</name>
<reference evidence="1 2" key="1">
    <citation type="journal article" date="2021" name="Elife">
        <title>Chloroplast acquisition without the gene transfer in kleptoplastic sea slugs, Plakobranchus ocellatus.</title>
        <authorList>
            <person name="Maeda T."/>
            <person name="Takahashi S."/>
            <person name="Yoshida T."/>
            <person name="Shimamura S."/>
            <person name="Takaki Y."/>
            <person name="Nagai Y."/>
            <person name="Toyoda A."/>
            <person name="Suzuki Y."/>
            <person name="Arimoto A."/>
            <person name="Ishii H."/>
            <person name="Satoh N."/>
            <person name="Nishiyama T."/>
            <person name="Hasebe M."/>
            <person name="Maruyama T."/>
            <person name="Minagawa J."/>
            <person name="Obokata J."/>
            <person name="Shigenobu S."/>
        </authorList>
    </citation>
    <scope>NUCLEOTIDE SEQUENCE [LARGE SCALE GENOMIC DNA]</scope>
</reference>
<sequence length="99" mass="11170">MGFVLLSGPITHEIYCGAVSVEVDAVLQDMVPVLVLRSALTCPVSYLNTLDTCEFRRLCPFLKLKIVIWSALEQAVHLLYLSCCESNRPLRYFFLSDLT</sequence>
<comment type="caution">
    <text evidence="1">The sequence shown here is derived from an EMBL/GenBank/DDBJ whole genome shotgun (WGS) entry which is preliminary data.</text>
</comment>
<dbReference type="Proteomes" id="UP000762676">
    <property type="component" value="Unassembled WGS sequence"/>
</dbReference>
<dbReference type="AlphaFoldDB" id="A0AAV4F0F7"/>
<accession>A0AAV4F0F7</accession>